<evidence type="ECO:0000256" key="1">
    <source>
        <dbReference type="SAM" id="MobiDB-lite"/>
    </source>
</evidence>
<evidence type="ECO:0000313" key="2">
    <source>
        <dbReference type="EMBL" id="CAM74437.1"/>
    </source>
</evidence>
<gene>
    <name evidence="2" type="ORF">MGR_1970</name>
</gene>
<reference evidence="2" key="1">
    <citation type="journal article" date="2007" name="J. Bacteriol.">
        <title>Comparative genome analysis of four magnetotactic bacteria reveals a complex set of group-specific genes implicated in magnetosome biomineralization and function.</title>
        <authorList>
            <person name="Richter M."/>
            <person name="Kube M."/>
            <person name="Bazylinski D.A."/>
            <person name="Lombardot T."/>
            <person name="Gloeckner F.O."/>
            <person name="Reinhardt R."/>
            <person name="Schueler D."/>
        </authorList>
    </citation>
    <scope>NUCLEOTIDE SEQUENCE</scope>
    <source>
        <strain evidence="2">MSR-1</strain>
    </source>
</reference>
<feature type="compositionally biased region" description="Basic and acidic residues" evidence="1">
    <location>
        <begin position="1"/>
        <end position="15"/>
    </location>
</feature>
<sequence>MDVQAKLDEGRDPYREGPFGDPAPCYKAALEAETPHGLSLHLMNEPGPNAPAKPDAAVPDGSSPTTVDRDRGRPL</sequence>
<accession>A4TUY0</accession>
<name>A4TUY0_9PROT</name>
<proteinExistence type="predicted"/>
<protein>
    <submittedName>
        <fullName evidence="2">Uncharacterized protein</fullName>
    </submittedName>
</protein>
<feature type="region of interest" description="Disordered" evidence="1">
    <location>
        <begin position="1"/>
        <end position="21"/>
    </location>
</feature>
<organism evidence="2">
    <name type="scientific">Magnetospirillum gryphiswaldense</name>
    <dbReference type="NCBI Taxonomy" id="55518"/>
    <lineage>
        <taxon>Bacteria</taxon>
        <taxon>Pseudomonadati</taxon>
        <taxon>Pseudomonadota</taxon>
        <taxon>Alphaproteobacteria</taxon>
        <taxon>Rhodospirillales</taxon>
        <taxon>Rhodospirillaceae</taxon>
        <taxon>Magnetospirillum</taxon>
    </lineage>
</organism>
<dbReference type="AlphaFoldDB" id="A4TUY0"/>
<dbReference type="EMBL" id="CU459003">
    <property type="protein sequence ID" value="CAM74437.1"/>
    <property type="molecule type" value="Genomic_DNA"/>
</dbReference>
<feature type="region of interest" description="Disordered" evidence="1">
    <location>
        <begin position="39"/>
        <end position="75"/>
    </location>
</feature>